<protein>
    <recommendedName>
        <fullName evidence="4">NodB homology domain-containing protein</fullName>
    </recommendedName>
</protein>
<keyword evidence="3" id="KW-1133">Transmembrane helix</keyword>
<name>A0A2M7T8M2_9ACTN</name>
<proteinExistence type="predicted"/>
<dbReference type="RefSeq" id="WP_286678042.1">
    <property type="nucleotide sequence ID" value="NZ_MNXI01000054.1"/>
</dbReference>
<dbReference type="Proteomes" id="UP000230956">
    <property type="component" value="Unassembled WGS sequence"/>
</dbReference>
<dbReference type="AlphaFoldDB" id="A0A2M7T8M2"/>
<accession>A0A2M7T8M2</accession>
<gene>
    <name evidence="5" type="ORF">COY37_04415</name>
</gene>
<evidence type="ECO:0000259" key="4">
    <source>
        <dbReference type="PROSITE" id="PS51677"/>
    </source>
</evidence>
<evidence type="ECO:0000313" key="5">
    <source>
        <dbReference type="EMBL" id="PIZ40077.1"/>
    </source>
</evidence>
<dbReference type="PROSITE" id="PS51677">
    <property type="entry name" value="NODB"/>
    <property type="match status" value="1"/>
</dbReference>
<sequence length="291" mass="32902">MKKTYHIIPSALAILFIVLVAKVVIGQAEFLERLLDIDLPQLFIVIAGVGAVFLVAFVSYYEYHGIGCQDGIMRRGPHENIVAITFDDGPNSTYTPQILDVLKEKGVKATFFTVGLHVKKYPDIARRIVDEGHDIGNHTYTHKDLVPTTRRMILAQVHKTDQVIQRITGVSTNLFRPPRGIYSSAVRRLLVDEKGYRLILWTVSSVDWRGLSPRSILRRIARYARPGAILLFHDSGALVRREGASRENTVESLPLVIDYLQAKGYEIVPISEMLRRQEEQEIEATGIWKEA</sequence>
<evidence type="ECO:0000256" key="3">
    <source>
        <dbReference type="SAM" id="Phobius"/>
    </source>
</evidence>
<dbReference type="SUPFAM" id="SSF88713">
    <property type="entry name" value="Glycoside hydrolase/deacetylase"/>
    <property type="match status" value="1"/>
</dbReference>
<dbReference type="InterPro" id="IPR011330">
    <property type="entry name" value="Glyco_hydro/deAcase_b/a-brl"/>
</dbReference>
<dbReference type="GO" id="GO:0046872">
    <property type="term" value="F:metal ion binding"/>
    <property type="evidence" value="ECO:0007669"/>
    <property type="project" value="UniProtKB-KW"/>
</dbReference>
<dbReference type="CDD" id="cd10917">
    <property type="entry name" value="CE4_NodB_like_6s_7s"/>
    <property type="match status" value="1"/>
</dbReference>
<dbReference type="InterPro" id="IPR002509">
    <property type="entry name" value="NODB_dom"/>
</dbReference>
<dbReference type="EMBL" id="PFNG01000101">
    <property type="protein sequence ID" value="PIZ40077.1"/>
    <property type="molecule type" value="Genomic_DNA"/>
</dbReference>
<dbReference type="PANTHER" id="PTHR10587:SF133">
    <property type="entry name" value="CHITIN DEACETYLASE 1-RELATED"/>
    <property type="match status" value="1"/>
</dbReference>
<keyword evidence="2" id="KW-0378">Hydrolase</keyword>
<reference evidence="6" key="1">
    <citation type="submission" date="2017-09" db="EMBL/GenBank/DDBJ databases">
        <title>Depth-based differentiation of microbial function through sediment-hosted aquifers and enrichment of novel symbionts in the deep terrestrial subsurface.</title>
        <authorList>
            <person name="Probst A.J."/>
            <person name="Ladd B."/>
            <person name="Jarett J.K."/>
            <person name="Geller-Mcgrath D.E."/>
            <person name="Sieber C.M.K."/>
            <person name="Emerson J.B."/>
            <person name="Anantharaman K."/>
            <person name="Thomas B.C."/>
            <person name="Malmstrom R."/>
            <person name="Stieglmeier M."/>
            <person name="Klingl A."/>
            <person name="Woyke T."/>
            <person name="Ryan C.M."/>
            <person name="Banfield J.F."/>
        </authorList>
    </citation>
    <scope>NUCLEOTIDE SEQUENCE [LARGE SCALE GENOMIC DNA]</scope>
</reference>
<comment type="caution">
    <text evidence="5">The sequence shown here is derived from an EMBL/GenBank/DDBJ whole genome shotgun (WGS) entry which is preliminary data.</text>
</comment>
<dbReference type="GO" id="GO:0005975">
    <property type="term" value="P:carbohydrate metabolic process"/>
    <property type="evidence" value="ECO:0007669"/>
    <property type="project" value="InterPro"/>
</dbReference>
<dbReference type="InterPro" id="IPR050248">
    <property type="entry name" value="Polysacc_deacetylase_ArnD"/>
</dbReference>
<dbReference type="GO" id="GO:0016810">
    <property type="term" value="F:hydrolase activity, acting on carbon-nitrogen (but not peptide) bonds"/>
    <property type="evidence" value="ECO:0007669"/>
    <property type="project" value="InterPro"/>
</dbReference>
<feature type="transmembrane region" description="Helical" evidence="3">
    <location>
        <begin position="42"/>
        <end position="63"/>
    </location>
</feature>
<keyword evidence="3" id="KW-0812">Transmembrane</keyword>
<keyword evidence="1" id="KW-0479">Metal-binding</keyword>
<feature type="domain" description="NodB homology" evidence="4">
    <location>
        <begin position="80"/>
        <end position="268"/>
    </location>
</feature>
<evidence type="ECO:0000256" key="1">
    <source>
        <dbReference type="ARBA" id="ARBA00022723"/>
    </source>
</evidence>
<dbReference type="PANTHER" id="PTHR10587">
    <property type="entry name" value="GLYCOSYL TRANSFERASE-RELATED"/>
    <property type="match status" value="1"/>
</dbReference>
<evidence type="ECO:0000256" key="2">
    <source>
        <dbReference type="ARBA" id="ARBA00022801"/>
    </source>
</evidence>
<keyword evidence="3" id="KW-0472">Membrane</keyword>
<organism evidence="5 6">
    <name type="scientific">Candidatus Aquicultor secundus</name>
    <dbReference type="NCBI Taxonomy" id="1973895"/>
    <lineage>
        <taxon>Bacteria</taxon>
        <taxon>Bacillati</taxon>
        <taxon>Actinomycetota</taxon>
        <taxon>Candidatus Aquicultoria</taxon>
        <taxon>Candidatus Aquicultorales</taxon>
        <taxon>Candidatus Aquicultoraceae</taxon>
        <taxon>Candidatus Aquicultor</taxon>
    </lineage>
</organism>
<evidence type="ECO:0000313" key="6">
    <source>
        <dbReference type="Proteomes" id="UP000230956"/>
    </source>
</evidence>
<dbReference type="GO" id="GO:0016020">
    <property type="term" value="C:membrane"/>
    <property type="evidence" value="ECO:0007669"/>
    <property type="project" value="TreeGrafter"/>
</dbReference>
<dbReference type="Gene3D" id="3.20.20.370">
    <property type="entry name" value="Glycoside hydrolase/deacetylase"/>
    <property type="match status" value="1"/>
</dbReference>
<dbReference type="Pfam" id="PF01522">
    <property type="entry name" value="Polysacc_deac_1"/>
    <property type="match status" value="1"/>
</dbReference>